<reference evidence="3 4" key="1">
    <citation type="submission" date="2023-01" db="EMBL/GenBank/DDBJ databases">
        <title>Analysis of 21 Apiospora genomes using comparative genomics revels a genus with tremendous synthesis potential of carbohydrate active enzymes and secondary metabolites.</title>
        <authorList>
            <person name="Sorensen T."/>
        </authorList>
    </citation>
    <scope>NUCLEOTIDE SEQUENCE [LARGE SCALE GENOMIC DNA]</scope>
    <source>
        <strain evidence="3 4">CBS 20057</strain>
    </source>
</reference>
<comment type="caution">
    <text evidence="3">The sequence shown here is derived from an EMBL/GenBank/DDBJ whole genome shotgun (WGS) entry which is preliminary data.</text>
</comment>
<evidence type="ECO:0000256" key="2">
    <source>
        <dbReference type="SAM" id="SignalP"/>
    </source>
</evidence>
<keyword evidence="4" id="KW-1185">Reference proteome</keyword>
<organism evidence="3 4">
    <name type="scientific">Apiospora marii</name>
    <dbReference type="NCBI Taxonomy" id="335849"/>
    <lineage>
        <taxon>Eukaryota</taxon>
        <taxon>Fungi</taxon>
        <taxon>Dikarya</taxon>
        <taxon>Ascomycota</taxon>
        <taxon>Pezizomycotina</taxon>
        <taxon>Sordariomycetes</taxon>
        <taxon>Xylariomycetidae</taxon>
        <taxon>Amphisphaeriales</taxon>
        <taxon>Apiosporaceae</taxon>
        <taxon>Apiospora</taxon>
    </lineage>
</organism>
<feature type="region of interest" description="Disordered" evidence="1">
    <location>
        <begin position="300"/>
        <end position="358"/>
    </location>
</feature>
<accession>A0ABR1T1L0</accession>
<dbReference type="EMBL" id="JAQQWI010000001">
    <property type="protein sequence ID" value="KAK8040469.1"/>
    <property type="molecule type" value="Genomic_DNA"/>
</dbReference>
<feature type="signal peptide" evidence="2">
    <location>
        <begin position="1"/>
        <end position="17"/>
    </location>
</feature>
<evidence type="ECO:0000313" key="4">
    <source>
        <dbReference type="Proteomes" id="UP001396898"/>
    </source>
</evidence>
<dbReference type="Proteomes" id="UP001396898">
    <property type="component" value="Unassembled WGS sequence"/>
</dbReference>
<evidence type="ECO:0000256" key="1">
    <source>
        <dbReference type="SAM" id="MobiDB-lite"/>
    </source>
</evidence>
<keyword evidence="2" id="KW-0732">Signal</keyword>
<evidence type="ECO:0000313" key="3">
    <source>
        <dbReference type="EMBL" id="KAK8040469.1"/>
    </source>
</evidence>
<feature type="compositionally biased region" description="Low complexity" evidence="1">
    <location>
        <begin position="320"/>
        <end position="347"/>
    </location>
</feature>
<name>A0ABR1T1L0_9PEZI</name>
<feature type="chain" id="PRO_5046462453" evidence="2">
    <location>
        <begin position="18"/>
        <end position="522"/>
    </location>
</feature>
<protein>
    <submittedName>
        <fullName evidence="3">Uncharacterized protein</fullName>
    </submittedName>
</protein>
<sequence>MLSNILLAAGLAPAILAKPIQHRRRMDNLTETATSTEPEPEFTAVLDMPQKRARGPMPMSTSVPTSSTDDFIIYGSDLPTQSEFLSVPTITMRRSRTLTVPLSLETDDGLELPTKKRAVGIPSLTDDLVLPTVTDAILPSATVTDDILPSATVTDDLPLETDDLDPDLLFMHKRAMALPSVTTDDVVLPTETDDLLPSLTLTDDIPLETDDLDLGFMNKRSIVVPSVTDDLDLPTMTASILPSLTLSEDLPLQTEDLDLDFMNKRAALSVTDDMLLPTETESFVLPSLTVSVTDLPLETDDLDLPLDTEEKRDMMKLRPSSTSSSYSRSHSSSHSSSRSLPSPTISLLDLPQETDDLDLPFDTEEKRDMMNHRPTHSLSRFSVVVPSATSLFPSSSNLLPLPVETAVDPDLDFDMHKNKRQEEEEEEEEFVDERVKPAKPTVSLPTASKVPTPSVSGVVLPKPSVTGPPQVHDHCSDCGTKCAAVKDVAGILKCVQDCVAHCLSHLPTQTGSVVVNSLSMSK</sequence>
<proteinExistence type="predicted"/>
<gene>
    <name evidence="3" type="ORF">PG991_000257</name>
</gene>